<proteinExistence type="predicted"/>
<protein>
    <submittedName>
        <fullName evidence="2">Uncharacterized protein</fullName>
    </submittedName>
</protein>
<name>A0A5B7J029_PORTR</name>
<evidence type="ECO:0000313" key="2">
    <source>
        <dbReference type="EMBL" id="MPC87306.1"/>
    </source>
</evidence>
<dbReference type="Proteomes" id="UP000324222">
    <property type="component" value="Unassembled WGS sequence"/>
</dbReference>
<feature type="region of interest" description="Disordered" evidence="1">
    <location>
        <begin position="42"/>
        <end position="63"/>
    </location>
</feature>
<feature type="compositionally biased region" description="Polar residues" evidence="1">
    <location>
        <begin position="52"/>
        <end position="63"/>
    </location>
</feature>
<dbReference type="EMBL" id="VSRR010074088">
    <property type="protein sequence ID" value="MPC87306.1"/>
    <property type="molecule type" value="Genomic_DNA"/>
</dbReference>
<comment type="caution">
    <text evidence="2">The sequence shown here is derived from an EMBL/GenBank/DDBJ whole genome shotgun (WGS) entry which is preliminary data.</text>
</comment>
<keyword evidence="3" id="KW-1185">Reference proteome</keyword>
<reference evidence="2 3" key="1">
    <citation type="submission" date="2019-05" db="EMBL/GenBank/DDBJ databases">
        <title>Another draft genome of Portunus trituberculatus and its Hox gene families provides insights of decapod evolution.</title>
        <authorList>
            <person name="Jeong J.-H."/>
            <person name="Song I."/>
            <person name="Kim S."/>
            <person name="Choi T."/>
            <person name="Kim D."/>
            <person name="Ryu S."/>
            <person name="Kim W."/>
        </authorList>
    </citation>
    <scope>NUCLEOTIDE SEQUENCE [LARGE SCALE GENOMIC DNA]</scope>
    <source>
        <tissue evidence="2">Muscle</tissue>
    </source>
</reference>
<evidence type="ECO:0000313" key="3">
    <source>
        <dbReference type="Proteomes" id="UP000324222"/>
    </source>
</evidence>
<accession>A0A5B7J029</accession>
<evidence type="ECO:0000256" key="1">
    <source>
        <dbReference type="SAM" id="MobiDB-lite"/>
    </source>
</evidence>
<organism evidence="2 3">
    <name type="scientific">Portunus trituberculatus</name>
    <name type="common">Swimming crab</name>
    <name type="synonym">Neptunus trituberculatus</name>
    <dbReference type="NCBI Taxonomy" id="210409"/>
    <lineage>
        <taxon>Eukaryota</taxon>
        <taxon>Metazoa</taxon>
        <taxon>Ecdysozoa</taxon>
        <taxon>Arthropoda</taxon>
        <taxon>Crustacea</taxon>
        <taxon>Multicrustacea</taxon>
        <taxon>Malacostraca</taxon>
        <taxon>Eumalacostraca</taxon>
        <taxon>Eucarida</taxon>
        <taxon>Decapoda</taxon>
        <taxon>Pleocyemata</taxon>
        <taxon>Brachyura</taxon>
        <taxon>Eubrachyura</taxon>
        <taxon>Portunoidea</taxon>
        <taxon>Portunidae</taxon>
        <taxon>Portuninae</taxon>
        <taxon>Portunus</taxon>
    </lineage>
</organism>
<sequence length="63" mass="7226">MREVRDSGDKMLEDASRHRYMLGDADRSSLFTKRVRRLALTAYTPSRKRKQPSPSLSTLLASD</sequence>
<dbReference type="AlphaFoldDB" id="A0A5B7J029"/>
<gene>
    <name evidence="2" type="ORF">E2C01_082164</name>
</gene>